<dbReference type="AlphaFoldDB" id="A0A1J0AKX0"/>
<dbReference type="Gene3D" id="3.40.50.450">
    <property type="match status" value="1"/>
</dbReference>
<dbReference type="RefSeq" id="WP_166852620.1">
    <property type="nucleotide sequence ID" value="NZ_KX711616.1"/>
</dbReference>
<gene>
    <name evidence="1" type="ORF">pBS72_1180</name>
</gene>
<proteinExistence type="predicted"/>
<reference evidence="1" key="3">
    <citation type="journal article" date="2004" name="Mol. Biol. (Mosk.)">
        <title>The replication system of plasmids from Bacillus subtilis environmental isolates.</title>
        <authorList>
            <person name="Lagodich A.V."/>
            <person name="Shtaniuk Iu.V."/>
            <person name="Prozorov A.A."/>
            <person name="Titok M.A."/>
        </authorList>
    </citation>
    <scope>NUCLEOTIDE SEQUENCE</scope>
    <source>
        <strain evidence="1">72</strain>
        <plasmid evidence="1">pBS72</plasmid>
    </source>
</reference>
<sequence>MNLGITGHQELGPENWESKIAEKLTDIIKKHPVRMGYTCLAKGADQLFAQSLIELNVPFTAVIPSSNYEATFEGENAISTYNELLGKADKQIKLPFSQPEEKAFFEAGKCVADNADILIAIWNGQAAKGLGGTGDIVKYSIEKKKKVIHLNSSDLSVSYLKA</sequence>
<evidence type="ECO:0008006" key="2">
    <source>
        <dbReference type="Google" id="ProtNLM"/>
    </source>
</evidence>
<accession>A0A1J0AKX0</accession>
<protein>
    <recommendedName>
        <fullName evidence="2">DUF1273 family protein</fullName>
    </recommendedName>
</protein>
<evidence type="ECO:0000313" key="1">
    <source>
        <dbReference type="EMBL" id="APB62387.1"/>
    </source>
</evidence>
<keyword evidence="1" id="KW-0614">Plasmid</keyword>
<organism evidence="1">
    <name type="scientific">Bacillus subtilis</name>
    <dbReference type="NCBI Taxonomy" id="1423"/>
    <lineage>
        <taxon>Bacteria</taxon>
        <taxon>Bacillati</taxon>
        <taxon>Bacillota</taxon>
        <taxon>Bacilli</taxon>
        <taxon>Bacillales</taxon>
        <taxon>Bacillaceae</taxon>
        <taxon>Bacillus</taxon>
    </lineage>
</organism>
<geneLocation type="plasmid" evidence="1">
    <name>pBS72</name>
</geneLocation>
<name>A0A1J0AKX0_BACIU</name>
<reference evidence="1" key="5">
    <citation type="submission" date="2016-08" db="EMBL/GenBank/DDBJ databases">
        <authorList>
            <person name="Satsunkevich N.E."/>
            <person name="Valentovich L.N."/>
            <person name="Kolomiets E.I."/>
            <person name="Titok M.A."/>
        </authorList>
    </citation>
    <scope>NUCLEOTIDE SEQUENCE</scope>
    <source>
        <strain evidence="1">72</strain>
        <plasmid evidence="1">pBS72</plasmid>
    </source>
</reference>
<dbReference type="EMBL" id="KX711616">
    <property type="protein sequence ID" value="APB62387.1"/>
    <property type="molecule type" value="Genomic_DNA"/>
</dbReference>
<reference evidence="1" key="1">
    <citation type="journal article" date="2002" name="Mikrobiologiia">
        <title>Soil strain of Bacillus subtilis harboring a large plasmid that mediates high-frequency conjugal mobilization.</title>
        <authorList>
            <person name="Lotareva O.V."/>
            <person name="Poluektova E.U."/>
            <person name="Titok M.A."/>
            <person name="Prozorov A.A."/>
        </authorList>
    </citation>
    <scope>NUCLEOTIDE SEQUENCE</scope>
    <source>
        <strain evidence="1">72</strain>
        <plasmid evidence="1">pBS72</plasmid>
    </source>
</reference>
<reference evidence="1" key="4">
    <citation type="journal article" date="2006" name="Microbiology">
        <title>The replicative polymerases PolC and DnaE are required for theta replication of the Bacillus subtilis plasmid pBS72.</title>
        <authorList>
            <person name="Titok M."/>
            <person name="Suski C."/>
            <person name="Dalmais B."/>
            <person name="Ehrlich S.D."/>
            <person name="Janniere L."/>
        </authorList>
    </citation>
    <scope>NUCLEOTIDE SEQUENCE</scope>
    <source>
        <strain evidence="1">72</strain>
        <plasmid evidence="1">pBS72</plasmid>
    </source>
</reference>
<dbReference type="SUPFAM" id="SSF102405">
    <property type="entry name" value="MCP/YpsA-like"/>
    <property type="match status" value="1"/>
</dbReference>
<reference evidence="1" key="2">
    <citation type="journal article" date="2003" name="Plasmid">
        <title>Bacillus subtilis soil isolates: plasmid replicon analysis and construction of a new theta-replicating vector.</title>
        <authorList>
            <person name="Titok M.A."/>
            <person name="Chapuis J."/>
            <person name="Selezneva Y.V."/>
            <person name="Lagodich A.V."/>
            <person name="Prokulevich V.A."/>
            <person name="Ehrlich S.D."/>
            <person name="Janniere L."/>
        </authorList>
    </citation>
    <scope>NUCLEOTIDE SEQUENCE</scope>
    <source>
        <strain evidence="1">72</strain>
        <plasmid evidence="1">pBS72</plasmid>
    </source>
</reference>